<feature type="coiled-coil region" evidence="1">
    <location>
        <begin position="190"/>
        <end position="217"/>
    </location>
</feature>
<reference evidence="3" key="1">
    <citation type="submission" date="2022-04" db="EMBL/GenBank/DDBJ databases">
        <title>A functionally conserved STORR gene fusion in Papaver species that diverged 16.8 million years ago.</title>
        <authorList>
            <person name="Catania T."/>
        </authorList>
    </citation>
    <scope>NUCLEOTIDE SEQUENCE</scope>
    <source>
        <strain evidence="3">S-188037</strain>
    </source>
</reference>
<keyword evidence="4" id="KW-1185">Reference proteome</keyword>
<gene>
    <name evidence="3" type="ORF">MKW98_011494</name>
</gene>
<evidence type="ECO:0000313" key="4">
    <source>
        <dbReference type="Proteomes" id="UP001202328"/>
    </source>
</evidence>
<protein>
    <submittedName>
        <fullName evidence="3">Uncharacterized protein</fullName>
    </submittedName>
</protein>
<proteinExistence type="predicted"/>
<dbReference type="EMBL" id="JAJJMB010009172">
    <property type="protein sequence ID" value="KAI3915149.1"/>
    <property type="molecule type" value="Genomic_DNA"/>
</dbReference>
<accession>A0AAD4SPK3</accession>
<evidence type="ECO:0000313" key="3">
    <source>
        <dbReference type="EMBL" id="KAI3915149.1"/>
    </source>
</evidence>
<evidence type="ECO:0000256" key="1">
    <source>
        <dbReference type="SAM" id="Coils"/>
    </source>
</evidence>
<dbReference type="AlphaFoldDB" id="A0AAD4SPK3"/>
<dbReference type="Proteomes" id="UP001202328">
    <property type="component" value="Unassembled WGS sequence"/>
</dbReference>
<keyword evidence="1" id="KW-0175">Coiled coil</keyword>
<comment type="caution">
    <text evidence="3">The sequence shown here is derived from an EMBL/GenBank/DDBJ whole genome shotgun (WGS) entry which is preliminary data.</text>
</comment>
<organism evidence="3 4">
    <name type="scientific">Papaver atlanticum</name>
    <dbReference type="NCBI Taxonomy" id="357466"/>
    <lineage>
        <taxon>Eukaryota</taxon>
        <taxon>Viridiplantae</taxon>
        <taxon>Streptophyta</taxon>
        <taxon>Embryophyta</taxon>
        <taxon>Tracheophyta</taxon>
        <taxon>Spermatophyta</taxon>
        <taxon>Magnoliopsida</taxon>
        <taxon>Ranunculales</taxon>
        <taxon>Papaveraceae</taxon>
        <taxon>Papaveroideae</taxon>
        <taxon>Papaver</taxon>
    </lineage>
</organism>
<feature type="region of interest" description="Disordered" evidence="2">
    <location>
        <begin position="1"/>
        <end position="27"/>
    </location>
</feature>
<feature type="compositionally biased region" description="Basic and acidic residues" evidence="2">
    <location>
        <begin position="15"/>
        <end position="27"/>
    </location>
</feature>
<evidence type="ECO:0000256" key="2">
    <source>
        <dbReference type="SAM" id="MobiDB-lite"/>
    </source>
</evidence>
<sequence length="232" mass="27529">MTEPCTPKRQGRNRGHTEEISKTDLHGLNDSDSKAFKEWIHFETEENFYKPYISDSLGTKFTKGRDKLLVETYAAEYFRHYAMKRKPEMLRGFSTMLLSGATLQDDQKQWIREQLKEDNAHDLLLNAKHFIRHWNNNPLSILDKDVLSEINKRNTRKLKLLDKINHNQNEFQADYVAIKMAEFKNDLVTLWFEEKRMNELVQKKKEQKEKARDVCEASWSLAIASLRYMKTL</sequence>
<name>A0AAD4SPK3_9MAGN</name>